<accession>A0AAQ3PFV2</accession>
<dbReference type="SUPFAM" id="SSF52058">
    <property type="entry name" value="L domain-like"/>
    <property type="match status" value="2"/>
</dbReference>
<keyword evidence="6" id="KW-0732">Signal</keyword>
<evidence type="ECO:0008006" key="15">
    <source>
        <dbReference type="Google" id="ProtNLM"/>
    </source>
</evidence>
<sequence>MDATCIPREREALLAFKRGITYDPAGLLTSWDEAGDHHQDCCHWIGVRCSNTTGHDMTIPLYLLIITPLILLKLRSNSTSLLDEHCGRLSSNSVMSPYMRLHPVIKDSKLQWFLRFVVMINLALLSYSFEISRYWRYVIPSSARGSGPYNPVKARSRYLRCSSPFTHNRKTIFPHQPKTPMGHHIATMYPSPILLVILVAALTATNSFRIYTSEALPHHRAPGVDNHGAAGGACIPHEREALLAFKSGITYDPAGLLTSWDEAGDHHQDCCHWIGVRCSNTTGHVLKLLLGNENDDEDFPGLVGQISPSLTLLKHLEHLDLSMNELEGPTGRIPEFLGALTNLKYLDLSYINFVGSVPPQLGNLTKLQYLNVEQDGGLSSPDVSWLARLRSLQRLYLHGVHLSSAAGNWPHVVNEMPSLRYLDLSDCDLANANQTLPLFNLSNLEWLDLSHNNFLHTVASCWFWNITHLKHLDVREAGLYGQFPAAMMASLQFLDFSGNDGLVVANMSNMCDLEVLGLASCLLHADVANLFGILLHCTAGNRLQELHLSVNNISGVLPNWMGHLTSLTILSLDNNSITGPLPSFIGHFTSLRRLSLSYNRLTGHLPYEIGMLHSLTELYLDNNDMDGVITEEHFAGLKSLQNIDLSYNSLKIQISPEWQPPFQLKVVHFAACQMGPLFPAWMRWLTGTEYIDVSSAGIVDRFPDWFSNIFSHAGVINMSNNQIYGGLPKYMELMSSLGQLYLGSNQISGQIPPLPPNLTVLDLSMNSLSGHLPSNVGYINTLSLLVRRPTANLLPHGSPSQSPSSVFPRAFFRSGSFGPCWPPPPAAVAQRRVGGATTGPVEGLRHLLLAAAFFGGSSWLPTAPLEGPSPPGQLKSPLLPCSFKVQKPIWHYNITSDKLIDRSPVAFLDLFANVLTYLDMANNFIQGELPPCIWEMSLEFLNLSNNSLSSEFPWPERNYRSLVFLDLTRNNFSGAVPMKIGNLVGLHFLRLSHNKFSGEIPETITNLRCLQYLDIADNGLSGSFPRHLSNFTLMRLNYWAGRPQETWPCNLYDPPSVYHGASLLSGELPEDLGSLNGLQILNLSRNLLTGNVPSRIGSMKSLESLDLSRNMLSREIPTSLSNLTFLGYLDLSYNNLIGRIPSGTQLDTLYAYEPTMPLWGSS</sequence>
<feature type="domain" description="Disease resistance R13L4/SHOC-2-like LRR" evidence="12">
    <location>
        <begin position="311"/>
        <end position="495"/>
    </location>
</feature>
<dbReference type="InterPro" id="IPR046956">
    <property type="entry name" value="RLP23-like"/>
</dbReference>
<evidence type="ECO:0000259" key="12">
    <source>
        <dbReference type="Pfam" id="PF23598"/>
    </source>
</evidence>
<dbReference type="InterPro" id="IPR013210">
    <property type="entry name" value="LRR_N_plant-typ"/>
</dbReference>
<organism evidence="13 14">
    <name type="scientific">Paspalum notatum var. saurae</name>
    <dbReference type="NCBI Taxonomy" id="547442"/>
    <lineage>
        <taxon>Eukaryota</taxon>
        <taxon>Viridiplantae</taxon>
        <taxon>Streptophyta</taxon>
        <taxon>Embryophyta</taxon>
        <taxon>Tracheophyta</taxon>
        <taxon>Spermatophyta</taxon>
        <taxon>Magnoliopsida</taxon>
        <taxon>Liliopsida</taxon>
        <taxon>Poales</taxon>
        <taxon>Poaceae</taxon>
        <taxon>PACMAD clade</taxon>
        <taxon>Panicoideae</taxon>
        <taxon>Andropogonodae</taxon>
        <taxon>Paspaleae</taxon>
        <taxon>Paspalinae</taxon>
        <taxon>Paspalum</taxon>
    </lineage>
</organism>
<name>A0AAQ3PFV2_PASNO</name>
<evidence type="ECO:0000313" key="14">
    <source>
        <dbReference type="Proteomes" id="UP001341281"/>
    </source>
</evidence>
<evidence type="ECO:0000256" key="10">
    <source>
        <dbReference type="ARBA" id="ARBA00023180"/>
    </source>
</evidence>
<evidence type="ECO:0000256" key="6">
    <source>
        <dbReference type="ARBA" id="ARBA00022729"/>
    </source>
</evidence>
<dbReference type="FunFam" id="3.80.10.10:FF:000649">
    <property type="entry name" value="Leucine Rich Repeat family protein"/>
    <property type="match status" value="1"/>
</dbReference>
<dbReference type="Proteomes" id="UP001341281">
    <property type="component" value="Chromosome 01"/>
</dbReference>
<dbReference type="GO" id="GO:0005886">
    <property type="term" value="C:plasma membrane"/>
    <property type="evidence" value="ECO:0007669"/>
    <property type="project" value="UniProtKB-SubCell"/>
</dbReference>
<dbReference type="Pfam" id="PF23598">
    <property type="entry name" value="LRR_14"/>
    <property type="match status" value="2"/>
</dbReference>
<evidence type="ECO:0000256" key="9">
    <source>
        <dbReference type="ARBA" id="ARBA00023136"/>
    </source>
</evidence>
<comment type="subcellular location">
    <subcellularLocation>
        <location evidence="1">Cell membrane</location>
        <topology evidence="1">Single-pass type I membrane protein</topology>
    </subcellularLocation>
</comment>
<evidence type="ECO:0000259" key="11">
    <source>
        <dbReference type="Pfam" id="PF08263"/>
    </source>
</evidence>
<dbReference type="InterPro" id="IPR032675">
    <property type="entry name" value="LRR_dom_sf"/>
</dbReference>
<dbReference type="SMART" id="SM00369">
    <property type="entry name" value="LRR_TYP"/>
    <property type="match status" value="8"/>
</dbReference>
<feature type="domain" description="Leucine-rich repeat-containing N-terminal plant-type" evidence="11">
    <location>
        <begin position="8"/>
        <end position="50"/>
    </location>
</feature>
<evidence type="ECO:0000256" key="7">
    <source>
        <dbReference type="ARBA" id="ARBA00022737"/>
    </source>
</evidence>
<evidence type="ECO:0000256" key="4">
    <source>
        <dbReference type="ARBA" id="ARBA00022614"/>
    </source>
</evidence>
<comment type="similarity">
    <text evidence="2">Belongs to the RLP family.</text>
</comment>
<dbReference type="InterPro" id="IPR003591">
    <property type="entry name" value="Leu-rich_rpt_typical-subtyp"/>
</dbReference>
<dbReference type="AlphaFoldDB" id="A0AAQ3PFV2"/>
<keyword evidence="7" id="KW-0677">Repeat</keyword>
<keyword evidence="8" id="KW-1133">Transmembrane helix</keyword>
<dbReference type="Gene3D" id="3.80.10.10">
    <property type="entry name" value="Ribonuclease Inhibitor"/>
    <property type="match status" value="5"/>
</dbReference>
<keyword evidence="9" id="KW-0472">Membrane</keyword>
<evidence type="ECO:0000256" key="2">
    <source>
        <dbReference type="ARBA" id="ARBA00009592"/>
    </source>
</evidence>
<dbReference type="Pfam" id="PF08263">
    <property type="entry name" value="LRRNT_2"/>
    <property type="match status" value="2"/>
</dbReference>
<evidence type="ECO:0000256" key="1">
    <source>
        <dbReference type="ARBA" id="ARBA00004251"/>
    </source>
</evidence>
<evidence type="ECO:0000256" key="3">
    <source>
        <dbReference type="ARBA" id="ARBA00022475"/>
    </source>
</evidence>
<dbReference type="FunFam" id="3.80.10.10:FF:000383">
    <property type="entry name" value="Leucine-rich repeat receptor protein kinase EMS1"/>
    <property type="match status" value="3"/>
</dbReference>
<dbReference type="PANTHER" id="PTHR48063">
    <property type="entry name" value="LRR RECEPTOR-LIKE KINASE"/>
    <property type="match status" value="1"/>
</dbReference>
<dbReference type="Pfam" id="PF00560">
    <property type="entry name" value="LRR_1"/>
    <property type="match status" value="5"/>
</dbReference>
<keyword evidence="14" id="KW-1185">Reference proteome</keyword>
<dbReference type="InterPro" id="IPR001611">
    <property type="entry name" value="Leu-rich_rpt"/>
</dbReference>
<keyword evidence="4" id="KW-0433">Leucine-rich repeat</keyword>
<dbReference type="SUPFAM" id="SSF52047">
    <property type="entry name" value="RNI-like"/>
    <property type="match status" value="1"/>
</dbReference>
<keyword evidence="10" id="KW-0325">Glycoprotein</keyword>
<proteinExistence type="inferred from homology"/>
<dbReference type="InterPro" id="IPR055414">
    <property type="entry name" value="LRR_R13L4/SHOC2-like"/>
</dbReference>
<dbReference type="Pfam" id="PF13855">
    <property type="entry name" value="LRR_8"/>
    <property type="match status" value="1"/>
</dbReference>
<evidence type="ECO:0000256" key="8">
    <source>
        <dbReference type="ARBA" id="ARBA00022989"/>
    </source>
</evidence>
<feature type="domain" description="Leucine-rich repeat-containing N-terminal plant-type" evidence="11">
    <location>
        <begin position="236"/>
        <end position="279"/>
    </location>
</feature>
<evidence type="ECO:0000313" key="13">
    <source>
        <dbReference type="EMBL" id="WVZ51115.1"/>
    </source>
</evidence>
<keyword evidence="3" id="KW-1003">Cell membrane</keyword>
<evidence type="ECO:0000256" key="5">
    <source>
        <dbReference type="ARBA" id="ARBA00022692"/>
    </source>
</evidence>
<keyword evidence="5" id="KW-0812">Transmembrane</keyword>
<feature type="domain" description="Disease resistance R13L4/SHOC-2-like LRR" evidence="12">
    <location>
        <begin position="543"/>
        <end position="683"/>
    </location>
</feature>
<reference evidence="13 14" key="1">
    <citation type="submission" date="2024-02" db="EMBL/GenBank/DDBJ databases">
        <title>High-quality chromosome-scale genome assembly of Pensacola bahiagrass (Paspalum notatum Flugge var. saurae).</title>
        <authorList>
            <person name="Vega J.M."/>
            <person name="Podio M."/>
            <person name="Orjuela J."/>
            <person name="Siena L.A."/>
            <person name="Pessino S.C."/>
            <person name="Combes M.C."/>
            <person name="Mariac C."/>
            <person name="Albertini E."/>
            <person name="Pupilli F."/>
            <person name="Ortiz J.P.A."/>
            <person name="Leblanc O."/>
        </authorList>
    </citation>
    <scope>NUCLEOTIDE SEQUENCE [LARGE SCALE GENOMIC DNA]</scope>
    <source>
        <strain evidence="13">R1</strain>
        <tissue evidence="13">Leaf</tissue>
    </source>
</reference>
<gene>
    <name evidence="13" type="ORF">U9M48_002292</name>
</gene>
<dbReference type="SMART" id="SM00365">
    <property type="entry name" value="LRR_SD22"/>
    <property type="match status" value="6"/>
</dbReference>
<dbReference type="EMBL" id="CP144745">
    <property type="protein sequence ID" value="WVZ51115.1"/>
    <property type="molecule type" value="Genomic_DNA"/>
</dbReference>
<dbReference type="PANTHER" id="PTHR48063:SF40">
    <property type="entry name" value="LEUCINE-RICH REPEAT-CONTAINING N-TERMINAL PLANT-TYPE DOMAIN-CONTAINING PROTEIN"/>
    <property type="match status" value="1"/>
</dbReference>
<protein>
    <recommendedName>
        <fullName evidence="15">Leucine-rich repeat-containing N-terminal plant-type domain-containing protein</fullName>
    </recommendedName>
</protein>